<accession>A0A160TQ57</accession>
<keyword evidence="1" id="KW-0805">Transcription regulation</keyword>
<dbReference type="InterPro" id="IPR023772">
    <property type="entry name" value="DNA-bd_HTH_TetR-type_CS"/>
</dbReference>
<evidence type="ECO:0000313" key="5">
    <source>
        <dbReference type="EMBL" id="CUS46134.1"/>
    </source>
</evidence>
<evidence type="ECO:0000256" key="3">
    <source>
        <dbReference type="ARBA" id="ARBA00023163"/>
    </source>
</evidence>
<feature type="domain" description="HTH tetR-type" evidence="4">
    <location>
        <begin position="11"/>
        <end position="71"/>
    </location>
</feature>
<dbReference type="PANTHER" id="PTHR47506">
    <property type="entry name" value="TRANSCRIPTIONAL REGULATORY PROTEIN"/>
    <property type="match status" value="1"/>
</dbReference>
<dbReference type="PRINTS" id="PR00455">
    <property type="entry name" value="HTHTETR"/>
</dbReference>
<name>A0A160TQ57_9ZZZZ</name>
<dbReference type="PANTHER" id="PTHR47506:SF1">
    <property type="entry name" value="HTH-TYPE TRANSCRIPTIONAL REGULATOR YJDC"/>
    <property type="match status" value="1"/>
</dbReference>
<dbReference type="InterPro" id="IPR036271">
    <property type="entry name" value="Tet_transcr_reg_TetR-rel_C_sf"/>
</dbReference>
<dbReference type="InterPro" id="IPR001647">
    <property type="entry name" value="HTH_TetR"/>
</dbReference>
<dbReference type="SUPFAM" id="SSF48498">
    <property type="entry name" value="Tetracyclin repressor-like, C-terminal domain"/>
    <property type="match status" value="1"/>
</dbReference>
<reference evidence="5" key="1">
    <citation type="submission" date="2015-10" db="EMBL/GenBank/DDBJ databases">
        <authorList>
            <person name="Gilbert D.G."/>
        </authorList>
    </citation>
    <scope>NUCLEOTIDE SEQUENCE</scope>
</reference>
<evidence type="ECO:0000256" key="2">
    <source>
        <dbReference type="ARBA" id="ARBA00023125"/>
    </source>
</evidence>
<gene>
    <name evidence="5" type="ORF">MGWOODY_Smn776</name>
</gene>
<dbReference type="InterPro" id="IPR009057">
    <property type="entry name" value="Homeodomain-like_sf"/>
</dbReference>
<evidence type="ECO:0000259" key="4">
    <source>
        <dbReference type="PROSITE" id="PS50977"/>
    </source>
</evidence>
<protein>
    <submittedName>
        <fullName evidence="5">Transcriptional regulator, TetR family</fullName>
    </submittedName>
</protein>
<dbReference type="PROSITE" id="PS50977">
    <property type="entry name" value="HTH_TETR_2"/>
    <property type="match status" value="1"/>
</dbReference>
<dbReference type="EMBL" id="CZQE01000343">
    <property type="protein sequence ID" value="CUS46134.1"/>
    <property type="molecule type" value="Genomic_DNA"/>
</dbReference>
<dbReference type="PROSITE" id="PS01081">
    <property type="entry name" value="HTH_TETR_1"/>
    <property type="match status" value="1"/>
</dbReference>
<dbReference type="SUPFAM" id="SSF46689">
    <property type="entry name" value="Homeodomain-like"/>
    <property type="match status" value="1"/>
</dbReference>
<keyword evidence="3" id="KW-0804">Transcription</keyword>
<dbReference type="AlphaFoldDB" id="A0A160TQ57"/>
<organism evidence="5">
    <name type="scientific">hydrothermal vent metagenome</name>
    <dbReference type="NCBI Taxonomy" id="652676"/>
    <lineage>
        <taxon>unclassified sequences</taxon>
        <taxon>metagenomes</taxon>
        <taxon>ecological metagenomes</taxon>
    </lineage>
</organism>
<dbReference type="GO" id="GO:0003677">
    <property type="term" value="F:DNA binding"/>
    <property type="evidence" value="ECO:0007669"/>
    <property type="project" value="UniProtKB-KW"/>
</dbReference>
<proteinExistence type="predicted"/>
<evidence type="ECO:0000256" key="1">
    <source>
        <dbReference type="ARBA" id="ARBA00023015"/>
    </source>
</evidence>
<sequence>MSQRPRGRPRSFDANVALKAASERFRTHGFAGTSLDDLAEATGLARPSLYAAFGDKRSLYLAALARLTDRVERSFATLGGFALPLQEMVERMLLGAIQGYMSGEKGPSGCLLIGTATAEAAADPEVRAALCTFLAMEDRCIEDLLAAAGSSRPAASAAIVASVLHSLSVRARAGESRESLDRIARDCAAMIV</sequence>
<dbReference type="Gene3D" id="1.10.357.10">
    <property type="entry name" value="Tetracycline Repressor, domain 2"/>
    <property type="match status" value="1"/>
</dbReference>
<keyword evidence="2" id="KW-0238">DNA-binding</keyword>
<dbReference type="Gene3D" id="1.10.10.60">
    <property type="entry name" value="Homeodomain-like"/>
    <property type="match status" value="1"/>
</dbReference>
<dbReference type="Pfam" id="PF00440">
    <property type="entry name" value="TetR_N"/>
    <property type="match status" value="1"/>
</dbReference>